<accession>A0ABV6AW72</accession>
<reference evidence="1 2" key="1">
    <citation type="submission" date="2024-09" db="EMBL/GenBank/DDBJ databases">
        <authorList>
            <person name="Sun Q."/>
            <person name="Mori K."/>
        </authorList>
    </citation>
    <scope>NUCLEOTIDE SEQUENCE [LARGE SCALE GENOMIC DNA]</scope>
    <source>
        <strain evidence="1 2">JCM 13503</strain>
    </source>
</reference>
<evidence type="ECO:0000313" key="2">
    <source>
        <dbReference type="Proteomes" id="UP001589733"/>
    </source>
</evidence>
<evidence type="ECO:0008006" key="3">
    <source>
        <dbReference type="Google" id="ProtNLM"/>
    </source>
</evidence>
<dbReference type="RefSeq" id="WP_380006024.1">
    <property type="nucleotide sequence ID" value="NZ_JBHLYR010000013.1"/>
</dbReference>
<keyword evidence="2" id="KW-1185">Reference proteome</keyword>
<sequence length="219" mass="24976">MTYDTSYLAIDYVNYIKQLQRHIKHESHALKVARALDMKVRMGILNRSYLVEGADACIVVQPWWYGNSDMVRHEVAHVMLWWSGLEAEVIEEFGPELGWKVVENLCHHAIAFLRCTQPMVDEAVKRYGVTSRAGLHLRKLSGAPPEMAMRRLVYDDPRELRAGFILIGDRVSEVAQCNWSLPFGWLEYVPKPRIWFPEDANVSMSKLSGGGSVLGVCWG</sequence>
<protein>
    <recommendedName>
        <fullName evidence="3">Metallopeptidase domain-containing protein</fullName>
    </recommendedName>
</protein>
<comment type="caution">
    <text evidence="1">The sequence shown here is derived from an EMBL/GenBank/DDBJ whole genome shotgun (WGS) entry which is preliminary data.</text>
</comment>
<name>A0ABV6AW72_9DEIO</name>
<evidence type="ECO:0000313" key="1">
    <source>
        <dbReference type="EMBL" id="MFB9991267.1"/>
    </source>
</evidence>
<dbReference type="Proteomes" id="UP001589733">
    <property type="component" value="Unassembled WGS sequence"/>
</dbReference>
<gene>
    <name evidence="1" type="ORF">ACFFLM_04640</name>
</gene>
<organism evidence="1 2">
    <name type="scientific">Deinococcus oregonensis</name>
    <dbReference type="NCBI Taxonomy" id="1805970"/>
    <lineage>
        <taxon>Bacteria</taxon>
        <taxon>Thermotogati</taxon>
        <taxon>Deinococcota</taxon>
        <taxon>Deinococci</taxon>
        <taxon>Deinococcales</taxon>
        <taxon>Deinococcaceae</taxon>
        <taxon>Deinococcus</taxon>
    </lineage>
</organism>
<dbReference type="EMBL" id="JBHLYR010000013">
    <property type="protein sequence ID" value="MFB9991267.1"/>
    <property type="molecule type" value="Genomic_DNA"/>
</dbReference>
<proteinExistence type="predicted"/>